<organism evidence="2 3">
    <name type="scientific">Aduncisulcus paluster</name>
    <dbReference type="NCBI Taxonomy" id="2918883"/>
    <lineage>
        <taxon>Eukaryota</taxon>
        <taxon>Metamonada</taxon>
        <taxon>Carpediemonas-like organisms</taxon>
        <taxon>Aduncisulcus</taxon>
    </lineage>
</organism>
<dbReference type="Proteomes" id="UP001057375">
    <property type="component" value="Unassembled WGS sequence"/>
</dbReference>
<evidence type="ECO:0000313" key="3">
    <source>
        <dbReference type="Proteomes" id="UP001057375"/>
    </source>
</evidence>
<protein>
    <recommendedName>
        <fullName evidence="1">ATP-dependent RNA helicase PRP5/DDX46/KHDC4 KH domain-containing protein</fullName>
    </recommendedName>
</protein>
<gene>
    <name evidence="2" type="ORF">ADUPG1_013863</name>
</gene>
<dbReference type="InterPro" id="IPR056149">
    <property type="entry name" value="PRP5/DDX46/KHDC4_KH"/>
</dbReference>
<reference evidence="2" key="1">
    <citation type="submission" date="2022-03" db="EMBL/GenBank/DDBJ databases">
        <title>Draft genome sequence of Aduncisulcus paluster, a free-living microaerophilic Fornicata.</title>
        <authorList>
            <person name="Yuyama I."/>
            <person name="Kume K."/>
            <person name="Tamura T."/>
            <person name="Inagaki Y."/>
            <person name="Hashimoto T."/>
        </authorList>
    </citation>
    <scope>NUCLEOTIDE SEQUENCE</scope>
    <source>
        <strain evidence="2">NY0171</strain>
    </source>
</reference>
<feature type="domain" description="ATP-dependent RNA helicase PRP5/DDX46/KHDC4 KH" evidence="1">
    <location>
        <begin position="63"/>
        <end position="122"/>
    </location>
</feature>
<accession>A0ABQ5K8I8</accession>
<comment type="caution">
    <text evidence="2">The sequence shown here is derived from an EMBL/GenBank/DDBJ whole genome shotgun (WGS) entry which is preliminary data.</text>
</comment>
<sequence>MGLVKKHNSGFGGRGHLFDEREESKRMATVNLFGSEAITSEETKPFTKCNFVPAKQYSKLNAAAEIEINDIPKAARLEIPNRSTLARIKGRINISVIVRGRYLQEETVGERKLHLYVEGSAEEDILLFHSELEHEIRHIINNS</sequence>
<name>A0ABQ5K8I8_9EUKA</name>
<proteinExistence type="predicted"/>
<keyword evidence="3" id="KW-1185">Reference proteome</keyword>
<evidence type="ECO:0000313" key="2">
    <source>
        <dbReference type="EMBL" id="GKT27485.1"/>
    </source>
</evidence>
<dbReference type="EMBL" id="BQXS01012746">
    <property type="protein sequence ID" value="GKT27485.1"/>
    <property type="molecule type" value="Genomic_DNA"/>
</dbReference>
<dbReference type="Pfam" id="PF23469">
    <property type="entry name" value="KH_12"/>
    <property type="match status" value="1"/>
</dbReference>
<evidence type="ECO:0000259" key="1">
    <source>
        <dbReference type="Pfam" id="PF23469"/>
    </source>
</evidence>